<gene>
    <name evidence="6" type="ORF">WJX74_003165</name>
</gene>
<dbReference type="Gene3D" id="3.50.50.60">
    <property type="entry name" value="FAD/NAD(P)-binding domain"/>
    <property type="match status" value="1"/>
</dbReference>
<evidence type="ECO:0000256" key="4">
    <source>
        <dbReference type="SAM" id="MobiDB-lite"/>
    </source>
</evidence>
<dbReference type="PANTHER" id="PTHR45934:SF9">
    <property type="entry name" value="FAD_NAD(P)-BINDING OXIDOREDUCTASE FAMILY PROTEIN"/>
    <property type="match status" value="1"/>
</dbReference>
<keyword evidence="2" id="KW-0503">Monooxygenase</keyword>
<dbReference type="Pfam" id="PF01494">
    <property type="entry name" value="FAD_binding_3"/>
    <property type="match status" value="1"/>
</dbReference>
<dbReference type="PANTHER" id="PTHR45934">
    <property type="entry name" value="FAD/NAD(P)-BINDING OXIDOREDUCTASE FAMILY PROTEIN"/>
    <property type="match status" value="1"/>
</dbReference>
<accession>A0AAW1QXB3</accession>
<dbReference type="Proteomes" id="UP001438707">
    <property type="component" value="Unassembled WGS sequence"/>
</dbReference>
<protein>
    <recommendedName>
        <fullName evidence="5">FAD-binding domain-containing protein</fullName>
    </recommendedName>
</protein>
<name>A0AAW1QXB3_9CHLO</name>
<dbReference type="InterPro" id="IPR044560">
    <property type="entry name" value="MOase"/>
</dbReference>
<dbReference type="AlphaFoldDB" id="A0AAW1QXB3"/>
<comment type="similarity">
    <text evidence="3">Belongs to the 3-hydroxybenzoate 6-hydroxylase family.</text>
</comment>
<feature type="region of interest" description="Disordered" evidence="4">
    <location>
        <begin position="38"/>
        <end position="68"/>
    </location>
</feature>
<organism evidence="6 7">
    <name type="scientific">Apatococcus lobatus</name>
    <dbReference type="NCBI Taxonomy" id="904363"/>
    <lineage>
        <taxon>Eukaryota</taxon>
        <taxon>Viridiplantae</taxon>
        <taxon>Chlorophyta</taxon>
        <taxon>core chlorophytes</taxon>
        <taxon>Trebouxiophyceae</taxon>
        <taxon>Chlorellales</taxon>
        <taxon>Chlorellaceae</taxon>
        <taxon>Apatococcus</taxon>
    </lineage>
</organism>
<reference evidence="6 7" key="1">
    <citation type="journal article" date="2024" name="Nat. Commun.">
        <title>Phylogenomics reveals the evolutionary origins of lichenization in chlorophyte algae.</title>
        <authorList>
            <person name="Puginier C."/>
            <person name="Libourel C."/>
            <person name="Otte J."/>
            <person name="Skaloud P."/>
            <person name="Haon M."/>
            <person name="Grisel S."/>
            <person name="Petersen M."/>
            <person name="Berrin J.G."/>
            <person name="Delaux P.M."/>
            <person name="Dal Grande F."/>
            <person name="Keller J."/>
        </authorList>
    </citation>
    <scope>NUCLEOTIDE SEQUENCE [LARGE SCALE GENOMIC DNA]</scope>
    <source>
        <strain evidence="6 7">SAG 2145</strain>
    </source>
</reference>
<dbReference type="InterPro" id="IPR036188">
    <property type="entry name" value="FAD/NAD-bd_sf"/>
</dbReference>
<dbReference type="EMBL" id="JALJOS010000023">
    <property type="protein sequence ID" value="KAK9825737.1"/>
    <property type="molecule type" value="Genomic_DNA"/>
</dbReference>
<feature type="domain" description="FAD-binding" evidence="5">
    <location>
        <begin position="78"/>
        <end position="393"/>
    </location>
</feature>
<evidence type="ECO:0000259" key="5">
    <source>
        <dbReference type="Pfam" id="PF01494"/>
    </source>
</evidence>
<evidence type="ECO:0000256" key="1">
    <source>
        <dbReference type="ARBA" id="ARBA00023002"/>
    </source>
</evidence>
<evidence type="ECO:0000313" key="6">
    <source>
        <dbReference type="EMBL" id="KAK9825737.1"/>
    </source>
</evidence>
<proteinExistence type="inferred from homology"/>
<feature type="compositionally biased region" description="Low complexity" evidence="4">
    <location>
        <begin position="38"/>
        <end position="52"/>
    </location>
</feature>
<evidence type="ECO:0000256" key="2">
    <source>
        <dbReference type="ARBA" id="ARBA00023033"/>
    </source>
</evidence>
<dbReference type="InterPro" id="IPR002938">
    <property type="entry name" value="FAD-bd"/>
</dbReference>
<dbReference type="PRINTS" id="PR00420">
    <property type="entry name" value="RNGMNOXGNASE"/>
</dbReference>
<dbReference type="SUPFAM" id="SSF51905">
    <property type="entry name" value="FAD/NAD(P)-binding domain"/>
    <property type="match status" value="1"/>
</dbReference>
<evidence type="ECO:0000313" key="7">
    <source>
        <dbReference type="Proteomes" id="UP001438707"/>
    </source>
</evidence>
<dbReference type="GO" id="GO:0004497">
    <property type="term" value="F:monooxygenase activity"/>
    <property type="evidence" value="ECO:0007669"/>
    <property type="project" value="UniProtKB-KW"/>
</dbReference>
<evidence type="ECO:0000256" key="3">
    <source>
        <dbReference type="ARBA" id="ARBA00024018"/>
    </source>
</evidence>
<sequence length="476" mass="50588">MELNHLNFGTQLLPAEPQRCLRHCAPVLKKQKISSAPRVAQSSVRSSAVAERLSPKQGTSNTAPAAGTAEFGNTNDTILVVGAGIAGLAAAVALQKVGLPVTVMESSADVRKEGSAIALWTNAFRALDALGVAQPLRDAHPLLTRVELCTQTGRTLKAFSLTECQGGPHEFRGIRRSELLDGLRKALPSEILHFGSPISDVSPDVNGALVTLEDGRRMRFRAVLGTDGIRSRVAASLGMSTPNYAGYTAYRGVAKFAKKGTVPQDTCRMVWGNGVRAGMYPLSEDEAYWFTCFNASANAPGPSSPEEAKREALSQVEGWAKGVDAAIRDTPAESISRSRIVDRWLAPGLAYGKGAVTLLGDAAHPMTPNLGQGGCTALEDAVEVARALAATRKQQEGVPQTAAWRSVTTPAIAEALRGFEKQRSKRVFPLAARSWGMGAALQLPFPPVTAVRNFVVSNMYNPAGFLDHALYDCGSL</sequence>
<dbReference type="GO" id="GO:0071949">
    <property type="term" value="F:FAD binding"/>
    <property type="evidence" value="ECO:0007669"/>
    <property type="project" value="InterPro"/>
</dbReference>
<keyword evidence="7" id="KW-1185">Reference proteome</keyword>
<keyword evidence="1" id="KW-0560">Oxidoreductase</keyword>
<comment type="caution">
    <text evidence="6">The sequence shown here is derived from an EMBL/GenBank/DDBJ whole genome shotgun (WGS) entry which is preliminary data.</text>
</comment>